<dbReference type="PATRIC" id="fig|1184267.3.peg.2257"/>
<evidence type="ECO:0000256" key="3">
    <source>
        <dbReference type="PROSITE-ProRule" id="PRU00169"/>
    </source>
</evidence>
<dbReference type="InterPro" id="IPR000160">
    <property type="entry name" value="GGDEF_dom"/>
</dbReference>
<evidence type="ECO:0000313" key="8">
    <source>
        <dbReference type="Proteomes" id="UP000012040"/>
    </source>
</evidence>
<dbReference type="SMART" id="SM00267">
    <property type="entry name" value="GGDEF"/>
    <property type="match status" value="1"/>
</dbReference>
<proteinExistence type="predicted"/>
<accession>M4VEI6</accession>
<gene>
    <name evidence="7" type="ORF">A11Q_2230</name>
</gene>
<dbReference type="NCBIfam" id="TIGR00254">
    <property type="entry name" value="GGDEF"/>
    <property type="match status" value="1"/>
</dbReference>
<evidence type="ECO:0000313" key="7">
    <source>
        <dbReference type="EMBL" id="AGH96446.1"/>
    </source>
</evidence>
<comment type="catalytic activity">
    <reaction evidence="2">
        <text>2 GTP = 3',3'-c-di-GMP + 2 diphosphate</text>
        <dbReference type="Rhea" id="RHEA:24898"/>
        <dbReference type="ChEBI" id="CHEBI:33019"/>
        <dbReference type="ChEBI" id="CHEBI:37565"/>
        <dbReference type="ChEBI" id="CHEBI:58805"/>
        <dbReference type="EC" id="2.7.7.65"/>
    </reaction>
</comment>
<dbReference type="InterPro" id="IPR050469">
    <property type="entry name" value="Diguanylate_Cyclase"/>
</dbReference>
<dbReference type="OrthoDB" id="5289318at2"/>
<name>M4VEI6_9BACT</name>
<keyword evidence="3" id="KW-0597">Phosphoprotein</keyword>
<dbReference type="Gene3D" id="3.40.50.2300">
    <property type="match status" value="1"/>
</dbReference>
<protein>
    <recommendedName>
        <fullName evidence="1">diguanylate cyclase</fullName>
        <ecNumber evidence="1">2.7.7.65</ecNumber>
    </recommendedName>
</protein>
<dbReference type="PANTHER" id="PTHR45138:SF9">
    <property type="entry name" value="DIGUANYLATE CYCLASE DGCM-RELATED"/>
    <property type="match status" value="1"/>
</dbReference>
<dbReference type="GO" id="GO:0000160">
    <property type="term" value="P:phosphorelay signal transduction system"/>
    <property type="evidence" value="ECO:0007669"/>
    <property type="project" value="InterPro"/>
</dbReference>
<evidence type="ECO:0000256" key="4">
    <source>
        <dbReference type="SAM" id="Coils"/>
    </source>
</evidence>
<dbReference type="FunFam" id="3.30.70.270:FF:000001">
    <property type="entry name" value="Diguanylate cyclase domain protein"/>
    <property type="match status" value="1"/>
</dbReference>
<dbReference type="PROSITE" id="PS50887">
    <property type="entry name" value="GGDEF"/>
    <property type="match status" value="1"/>
</dbReference>
<dbReference type="GO" id="GO:0052621">
    <property type="term" value="F:diguanylate cyclase activity"/>
    <property type="evidence" value="ECO:0007669"/>
    <property type="project" value="UniProtKB-EC"/>
</dbReference>
<sequence length="331" mass="37596">MKKDPRHRPILVLDEDPETLQLLLEPLKWEGYDVRGLTSLKEASEFLNYWKPQMIIVDPDFAAGDGLEYLNSLQGHLENTSLIVVSANNSTERIAQCLDMGAGDYILSPFAPLEFLARVRAQLRVLDAKELLQEANQKLQELVEIDDLTGLFNMRSIFQKLEFEMERGKRFDRPVTVVMIDMDYFKTVNDGHDHLFGSYVLSEVGKIIKSSTRSVDIPARYGGDEFLIVLSETPLAGVELFCERLRKRIEQTTFQQGADSIQLTLSIGFASTKSGESISAKELVRHADAALYEAKRQGRNRVVAYSEQTDNQRRLEKSAVMNIFDKKRKTA</sequence>
<dbReference type="eggNOG" id="COG3706">
    <property type="taxonomic scope" value="Bacteria"/>
</dbReference>
<evidence type="ECO:0000259" key="5">
    <source>
        <dbReference type="PROSITE" id="PS50110"/>
    </source>
</evidence>
<dbReference type="SUPFAM" id="SSF55073">
    <property type="entry name" value="Nucleotide cyclase"/>
    <property type="match status" value="1"/>
</dbReference>
<feature type="domain" description="GGDEF" evidence="6">
    <location>
        <begin position="173"/>
        <end position="307"/>
    </location>
</feature>
<feature type="modified residue" description="4-aspartylphosphate" evidence="3">
    <location>
        <position position="58"/>
    </location>
</feature>
<dbReference type="Proteomes" id="UP000012040">
    <property type="component" value="Chromosome"/>
</dbReference>
<dbReference type="InterPro" id="IPR029787">
    <property type="entry name" value="Nucleotide_cyclase"/>
</dbReference>
<keyword evidence="4" id="KW-0175">Coiled coil</keyword>
<dbReference type="EC" id="2.7.7.65" evidence="1"/>
<feature type="domain" description="Response regulatory" evidence="5">
    <location>
        <begin position="9"/>
        <end position="123"/>
    </location>
</feature>
<dbReference type="HOGENOM" id="CLU_000445_11_28_7"/>
<dbReference type="SUPFAM" id="SSF52172">
    <property type="entry name" value="CheY-like"/>
    <property type="match status" value="1"/>
</dbReference>
<dbReference type="PROSITE" id="PS50110">
    <property type="entry name" value="RESPONSE_REGULATORY"/>
    <property type="match status" value="1"/>
</dbReference>
<dbReference type="CDD" id="cd01949">
    <property type="entry name" value="GGDEF"/>
    <property type="match status" value="1"/>
</dbReference>
<reference evidence="7 8" key="1">
    <citation type="journal article" date="2013" name="ISME J.">
        <title>By their genes ye shall know them: genomic signatures of predatory bacteria.</title>
        <authorList>
            <person name="Pasternak Z."/>
            <person name="Pietrokovski S."/>
            <person name="Rotem O."/>
            <person name="Gophna U."/>
            <person name="Lurie-Weinberger M.N."/>
            <person name="Jurkevitch E."/>
        </authorList>
    </citation>
    <scope>NUCLEOTIDE SEQUENCE [LARGE SCALE GENOMIC DNA]</scope>
    <source>
        <strain evidence="7 8">JSS</strain>
    </source>
</reference>
<dbReference type="Gene3D" id="3.30.70.270">
    <property type="match status" value="1"/>
</dbReference>
<dbReference type="STRING" id="1184267.A11Q_2230"/>
<dbReference type="EMBL" id="CP003537">
    <property type="protein sequence ID" value="AGH96446.1"/>
    <property type="molecule type" value="Genomic_DNA"/>
</dbReference>
<dbReference type="InterPro" id="IPR001789">
    <property type="entry name" value="Sig_transdc_resp-reg_receiver"/>
</dbReference>
<dbReference type="Pfam" id="PF00990">
    <property type="entry name" value="GGDEF"/>
    <property type="match status" value="1"/>
</dbReference>
<dbReference type="AlphaFoldDB" id="M4VEI6"/>
<feature type="coiled-coil region" evidence="4">
    <location>
        <begin position="118"/>
        <end position="148"/>
    </location>
</feature>
<dbReference type="KEGG" id="bex:A11Q_2230"/>
<dbReference type="InterPro" id="IPR043128">
    <property type="entry name" value="Rev_trsase/Diguanyl_cyclase"/>
</dbReference>
<evidence type="ECO:0000256" key="2">
    <source>
        <dbReference type="ARBA" id="ARBA00034247"/>
    </source>
</evidence>
<evidence type="ECO:0000259" key="6">
    <source>
        <dbReference type="PROSITE" id="PS50887"/>
    </source>
</evidence>
<keyword evidence="8" id="KW-1185">Reference proteome</keyword>
<dbReference type="InterPro" id="IPR011006">
    <property type="entry name" value="CheY-like_superfamily"/>
</dbReference>
<organism evidence="7 8">
    <name type="scientific">Pseudobdellovibrio exovorus JSS</name>
    <dbReference type="NCBI Taxonomy" id="1184267"/>
    <lineage>
        <taxon>Bacteria</taxon>
        <taxon>Pseudomonadati</taxon>
        <taxon>Bdellovibrionota</taxon>
        <taxon>Bdellovibrionia</taxon>
        <taxon>Bdellovibrionales</taxon>
        <taxon>Pseudobdellovibrionaceae</taxon>
        <taxon>Pseudobdellovibrio</taxon>
    </lineage>
</organism>
<dbReference type="PANTHER" id="PTHR45138">
    <property type="entry name" value="REGULATORY COMPONENTS OF SENSORY TRANSDUCTION SYSTEM"/>
    <property type="match status" value="1"/>
</dbReference>
<dbReference type="Pfam" id="PF00072">
    <property type="entry name" value="Response_reg"/>
    <property type="match status" value="1"/>
</dbReference>
<dbReference type="RefSeq" id="WP_015470936.1">
    <property type="nucleotide sequence ID" value="NC_020813.1"/>
</dbReference>
<dbReference type="SMART" id="SM00448">
    <property type="entry name" value="REC"/>
    <property type="match status" value="1"/>
</dbReference>
<evidence type="ECO:0000256" key="1">
    <source>
        <dbReference type="ARBA" id="ARBA00012528"/>
    </source>
</evidence>